<evidence type="ECO:0000256" key="3">
    <source>
        <dbReference type="RuleBase" id="RU361240"/>
    </source>
</evidence>
<dbReference type="GeneID" id="73338888"/>
<sequence>MHLNAALAILAASRVALAAPATEETQVDPALRLIKTSEADAGTWVTEDQKIEEYVNKDVGFIDITDIVDEEVLAVLSTPPEEVLEARVTYPTTLSHVTEANTLIASVSNTNPQTWLKTLTDFYNRYYRSTYGTQAATWLFNQVKTVAAANSAITVTQFTHSFSQPSIIVKIPGTSSDLVIVGAHFDSTGGSSTARGPGADDNGSGVVVILEALRVLANAGFKPKNTLEFHFYAGEEGGLLGSQAVFANYKSAGKTVLAFVNQDMAGYSPSGKLSVYNDYVDSALTTYVRLIGTQYTGSAPTSDVCGYGCSDHASARSNGFPAAYVCDEPIDTSTPYIHSPNDSYDTIQWSAVLRHSKFTVGFLVEASYFETLKVVVFFVNPIVSAQNCLTGKSFPRKPNEHYYPNPSPPIGRRGTPLSATYGGFYETQGAYAVFGRHPGQTALDPEIRLKERKLPTMGASEERDRVAVTESHDAPGAIELGAMRSPTSSRHHDPESSPLAWLCVSGSFMFLYPSYGFMQSVGTVQSYLQLHQLSEYSTRDLGWISGIFTSLALFLGIQAGPLMDAYGTKWLAPISVALYVPVFFIMGECTQYWHFVLCLGVLGGIGGALTSTVAVAVIGKLFNRRKGLAMGVALSGSSFGGVTISMMLRSILPRLGWQWSMRIMGFLVLGIMVLGVICFLPYPRLSTPVSGAPVGRVGALLNFSAFRSPPFGFMAGGLFMLEFVLFGITGLLPTFAIAAGFPSNIGFSLVAILNGTSCFGRIMTGVIGDRIGHLNILLIMIGITIVFTGVVFVPFGTKHIGALYAFAALWGYGSGSFLSSTPVCLGKTCEPKDYGRYLGTMNFVVSSSLLVTVPIGGQMLESMGGTALSGFYLAILFLGGVCYFAARSLLLGGWLTLRASI</sequence>
<feature type="transmembrane region" description="Helical" evidence="4">
    <location>
        <begin position="718"/>
        <end position="739"/>
    </location>
</feature>
<evidence type="ECO:0000313" key="6">
    <source>
        <dbReference type="EMBL" id="UQC79389.1"/>
    </source>
</evidence>
<keyword evidence="4" id="KW-0812">Transmembrane</keyword>
<evidence type="ECO:0000259" key="5">
    <source>
        <dbReference type="PROSITE" id="PS50850"/>
    </source>
</evidence>
<dbReference type="InterPro" id="IPR050327">
    <property type="entry name" value="Proton-linked_MCT"/>
</dbReference>
<dbReference type="RefSeq" id="XP_049141021.1">
    <property type="nucleotide sequence ID" value="XM_049283878.1"/>
</dbReference>
<protein>
    <recommendedName>
        <fullName evidence="3">Peptide hydrolase</fullName>
        <ecNumber evidence="3">3.4.-.-</ecNumber>
    </recommendedName>
</protein>
<dbReference type="InterPro" id="IPR036259">
    <property type="entry name" value="MFS_trans_sf"/>
</dbReference>
<keyword evidence="3" id="KW-0645">Protease</keyword>
<dbReference type="SUPFAM" id="SSF53187">
    <property type="entry name" value="Zn-dependent exopeptidases"/>
    <property type="match status" value="1"/>
</dbReference>
<feature type="transmembrane region" description="Helical" evidence="4">
    <location>
        <begin position="628"/>
        <end position="651"/>
    </location>
</feature>
<dbReference type="Pfam" id="PF07690">
    <property type="entry name" value="MFS_1"/>
    <property type="match status" value="1"/>
</dbReference>
<dbReference type="GO" id="GO:0016020">
    <property type="term" value="C:membrane"/>
    <property type="evidence" value="ECO:0007669"/>
    <property type="project" value="UniProtKB-SubCell"/>
</dbReference>
<name>A0A9Q8WDI7_9PEZI</name>
<dbReference type="GO" id="GO:0022857">
    <property type="term" value="F:transmembrane transporter activity"/>
    <property type="evidence" value="ECO:0007669"/>
    <property type="project" value="InterPro"/>
</dbReference>
<comment type="similarity">
    <text evidence="2">Belongs to the major facilitator superfamily. Monocarboxylate porter (TC 2.A.1.13) family.</text>
</comment>
<keyword evidence="3" id="KW-0378">Hydrolase</keyword>
<gene>
    <name evidence="6" type="ORF">CLUP02_04868</name>
</gene>
<comment type="similarity">
    <text evidence="3">Belongs to the peptidase M28 family.</text>
</comment>
<dbReference type="AlphaFoldDB" id="A0A9Q8WDI7"/>
<dbReference type="GO" id="GO:0046872">
    <property type="term" value="F:metal ion binding"/>
    <property type="evidence" value="ECO:0007669"/>
    <property type="project" value="UniProtKB-KW"/>
</dbReference>
<comment type="subcellular location">
    <subcellularLocation>
        <location evidence="1">Membrane</location>
        <topology evidence="1">Multi-pass membrane protein</topology>
    </subcellularLocation>
</comment>
<dbReference type="Gene3D" id="3.40.630.10">
    <property type="entry name" value="Zn peptidases"/>
    <property type="match status" value="1"/>
</dbReference>
<feature type="transmembrane region" description="Helical" evidence="4">
    <location>
        <begin position="802"/>
        <end position="825"/>
    </location>
</feature>
<reference evidence="6" key="1">
    <citation type="journal article" date="2021" name="Mol. Plant Microbe Interact.">
        <title>Complete Genome Sequence of the Plant-Pathogenic Fungus Colletotrichum lupini.</title>
        <authorList>
            <person name="Baroncelli R."/>
            <person name="Pensec F."/>
            <person name="Da Lio D."/>
            <person name="Boufleur T."/>
            <person name="Vicente I."/>
            <person name="Sarrocco S."/>
            <person name="Picot A."/>
            <person name="Baraldi E."/>
            <person name="Sukno S."/>
            <person name="Thon M."/>
            <person name="Le Floch G."/>
        </authorList>
    </citation>
    <scope>NUCLEOTIDE SEQUENCE</scope>
    <source>
        <strain evidence="6">IMI 504893</strain>
    </source>
</reference>
<keyword evidence="3" id="KW-0479">Metal-binding</keyword>
<dbReference type="SUPFAM" id="SSF103473">
    <property type="entry name" value="MFS general substrate transporter"/>
    <property type="match status" value="1"/>
</dbReference>
<dbReference type="EC" id="3.4.-.-" evidence="3"/>
<keyword evidence="4" id="KW-1133">Transmembrane helix</keyword>
<dbReference type="GO" id="GO:0006508">
    <property type="term" value="P:proteolysis"/>
    <property type="evidence" value="ECO:0007669"/>
    <property type="project" value="UniProtKB-KW"/>
</dbReference>
<dbReference type="Proteomes" id="UP000830671">
    <property type="component" value="Chromosome 3"/>
</dbReference>
<organism evidence="6 7">
    <name type="scientific">Colletotrichum lupini</name>
    <dbReference type="NCBI Taxonomy" id="145971"/>
    <lineage>
        <taxon>Eukaryota</taxon>
        <taxon>Fungi</taxon>
        <taxon>Dikarya</taxon>
        <taxon>Ascomycota</taxon>
        <taxon>Pezizomycotina</taxon>
        <taxon>Sordariomycetes</taxon>
        <taxon>Hypocreomycetidae</taxon>
        <taxon>Glomerellales</taxon>
        <taxon>Glomerellaceae</taxon>
        <taxon>Colletotrichum</taxon>
        <taxon>Colletotrichum acutatum species complex</taxon>
    </lineage>
</organism>
<keyword evidence="3" id="KW-0862">Zinc</keyword>
<dbReference type="InterPro" id="IPR020846">
    <property type="entry name" value="MFS_dom"/>
</dbReference>
<feature type="transmembrane region" description="Helical" evidence="4">
    <location>
        <begin position="871"/>
        <end position="897"/>
    </location>
</feature>
<dbReference type="PANTHER" id="PTHR11360">
    <property type="entry name" value="MONOCARBOXYLATE TRANSPORTER"/>
    <property type="match status" value="1"/>
</dbReference>
<feature type="transmembrane region" description="Helical" evidence="4">
    <location>
        <begin position="837"/>
        <end position="859"/>
    </location>
</feature>
<feature type="chain" id="PRO_5040542904" description="Peptide hydrolase" evidence="3">
    <location>
        <begin position="19"/>
        <end position="901"/>
    </location>
</feature>
<feature type="transmembrane region" description="Helical" evidence="4">
    <location>
        <begin position="745"/>
        <end position="764"/>
    </location>
</feature>
<dbReference type="Gene3D" id="1.20.1250.20">
    <property type="entry name" value="MFS general substrate transporter like domains"/>
    <property type="match status" value="1"/>
</dbReference>
<feature type="transmembrane region" description="Helical" evidence="4">
    <location>
        <begin position="570"/>
        <end position="587"/>
    </location>
</feature>
<keyword evidence="4" id="KW-0472">Membrane</keyword>
<dbReference type="PANTHER" id="PTHR11360:SF230">
    <property type="entry name" value="MONOCARBOXYLATE TRANSPORTER, PUTATIVE (AFU_ORTHOLOGUE AFUA_2G12790)-RELATED"/>
    <property type="match status" value="1"/>
</dbReference>
<keyword evidence="7" id="KW-1185">Reference proteome</keyword>
<dbReference type="KEGG" id="clup:CLUP02_04868"/>
<keyword evidence="3" id="KW-0732">Signal</keyword>
<proteinExistence type="inferred from homology"/>
<feature type="domain" description="Major facilitator superfamily (MFS) profile" evidence="5">
    <location>
        <begin position="499"/>
        <end position="901"/>
    </location>
</feature>
<evidence type="ECO:0000256" key="1">
    <source>
        <dbReference type="ARBA" id="ARBA00004141"/>
    </source>
</evidence>
<evidence type="ECO:0000313" key="7">
    <source>
        <dbReference type="Proteomes" id="UP000830671"/>
    </source>
</evidence>
<feature type="transmembrane region" description="Helical" evidence="4">
    <location>
        <begin position="594"/>
        <end position="622"/>
    </location>
</feature>
<dbReference type="GO" id="GO:0008233">
    <property type="term" value="F:peptidase activity"/>
    <property type="evidence" value="ECO:0007669"/>
    <property type="project" value="UniProtKB-KW"/>
</dbReference>
<feature type="signal peptide" evidence="3">
    <location>
        <begin position="1"/>
        <end position="18"/>
    </location>
</feature>
<dbReference type="InterPro" id="IPR007484">
    <property type="entry name" value="Peptidase_M28"/>
</dbReference>
<feature type="transmembrane region" description="Helical" evidence="4">
    <location>
        <begin position="541"/>
        <end position="558"/>
    </location>
</feature>
<dbReference type="EMBL" id="CP019475">
    <property type="protein sequence ID" value="UQC79389.1"/>
    <property type="molecule type" value="Genomic_DNA"/>
</dbReference>
<dbReference type="InterPro" id="IPR011701">
    <property type="entry name" value="MFS"/>
</dbReference>
<feature type="transmembrane region" description="Helical" evidence="4">
    <location>
        <begin position="776"/>
        <end position="796"/>
    </location>
</feature>
<feature type="transmembrane region" description="Helical" evidence="4">
    <location>
        <begin position="663"/>
        <end position="682"/>
    </location>
</feature>
<dbReference type="PROSITE" id="PS50850">
    <property type="entry name" value="MFS"/>
    <property type="match status" value="1"/>
</dbReference>
<evidence type="ECO:0000256" key="4">
    <source>
        <dbReference type="SAM" id="Phobius"/>
    </source>
</evidence>
<evidence type="ECO:0000256" key="2">
    <source>
        <dbReference type="ARBA" id="ARBA00006727"/>
    </source>
</evidence>
<dbReference type="Pfam" id="PF04389">
    <property type="entry name" value="Peptidase_M28"/>
    <property type="match status" value="1"/>
</dbReference>
<accession>A0A9Q8WDI7</accession>